<accession>A0A0C3ETA6</accession>
<feature type="compositionally biased region" description="Pro residues" evidence="1">
    <location>
        <begin position="1"/>
        <end position="11"/>
    </location>
</feature>
<dbReference type="Proteomes" id="UP000054166">
    <property type="component" value="Unassembled WGS sequence"/>
</dbReference>
<dbReference type="HOGENOM" id="CLU_1332382_0_0_1"/>
<dbReference type="EMBL" id="KN833357">
    <property type="protein sequence ID" value="KIM71324.1"/>
    <property type="molecule type" value="Genomic_DNA"/>
</dbReference>
<name>A0A0C3ETA6_PILCF</name>
<evidence type="ECO:0000313" key="2">
    <source>
        <dbReference type="EMBL" id="KIM71324.1"/>
    </source>
</evidence>
<keyword evidence="3" id="KW-1185">Reference proteome</keyword>
<protein>
    <submittedName>
        <fullName evidence="2">Uncharacterized protein</fullName>
    </submittedName>
</protein>
<evidence type="ECO:0000313" key="3">
    <source>
        <dbReference type="Proteomes" id="UP000054166"/>
    </source>
</evidence>
<reference evidence="3" key="2">
    <citation type="submission" date="2015-01" db="EMBL/GenBank/DDBJ databases">
        <title>Evolutionary Origins and Diversification of the Mycorrhizal Mutualists.</title>
        <authorList>
            <consortium name="DOE Joint Genome Institute"/>
            <consortium name="Mycorrhizal Genomics Consortium"/>
            <person name="Kohler A."/>
            <person name="Kuo A."/>
            <person name="Nagy L.G."/>
            <person name="Floudas D."/>
            <person name="Copeland A."/>
            <person name="Barry K.W."/>
            <person name="Cichocki N."/>
            <person name="Veneault-Fourrey C."/>
            <person name="LaButti K."/>
            <person name="Lindquist E.A."/>
            <person name="Lipzen A."/>
            <person name="Lundell T."/>
            <person name="Morin E."/>
            <person name="Murat C."/>
            <person name="Riley R."/>
            <person name="Ohm R."/>
            <person name="Sun H."/>
            <person name="Tunlid A."/>
            <person name="Henrissat B."/>
            <person name="Grigoriev I.V."/>
            <person name="Hibbett D.S."/>
            <person name="Martin F."/>
        </authorList>
    </citation>
    <scope>NUCLEOTIDE SEQUENCE [LARGE SCALE GENOMIC DNA]</scope>
    <source>
        <strain evidence="3">F 1598</strain>
    </source>
</reference>
<feature type="compositionally biased region" description="Basic and acidic residues" evidence="1">
    <location>
        <begin position="14"/>
        <end position="28"/>
    </location>
</feature>
<feature type="compositionally biased region" description="Basic and acidic residues" evidence="1">
    <location>
        <begin position="41"/>
        <end position="54"/>
    </location>
</feature>
<gene>
    <name evidence="2" type="ORF">PILCRDRAFT_17170</name>
</gene>
<dbReference type="AlphaFoldDB" id="A0A0C3ETA6"/>
<proteinExistence type="predicted"/>
<feature type="region of interest" description="Disordered" evidence="1">
    <location>
        <begin position="1"/>
        <end position="56"/>
    </location>
</feature>
<reference evidence="2 3" key="1">
    <citation type="submission" date="2014-04" db="EMBL/GenBank/DDBJ databases">
        <authorList>
            <consortium name="DOE Joint Genome Institute"/>
            <person name="Kuo A."/>
            <person name="Tarkka M."/>
            <person name="Buscot F."/>
            <person name="Kohler A."/>
            <person name="Nagy L.G."/>
            <person name="Floudas D."/>
            <person name="Copeland A."/>
            <person name="Barry K.W."/>
            <person name="Cichocki N."/>
            <person name="Veneault-Fourrey C."/>
            <person name="LaButti K."/>
            <person name="Lindquist E.A."/>
            <person name="Lipzen A."/>
            <person name="Lundell T."/>
            <person name="Morin E."/>
            <person name="Murat C."/>
            <person name="Sun H."/>
            <person name="Tunlid A."/>
            <person name="Henrissat B."/>
            <person name="Grigoriev I.V."/>
            <person name="Hibbett D.S."/>
            <person name="Martin F."/>
            <person name="Nordberg H.P."/>
            <person name="Cantor M.N."/>
            <person name="Hua S.X."/>
        </authorList>
    </citation>
    <scope>NUCLEOTIDE SEQUENCE [LARGE SCALE GENOMIC DNA]</scope>
    <source>
        <strain evidence="2 3">F 1598</strain>
    </source>
</reference>
<sequence length="206" mass="22630">MQTPSHTPPSQPEDQDRSRTTARCDMHNDTLSPDTDTDTDMNEKDGGDGAKGDLGETGGQVLLNRWELCADSGMSGKFWSISVNGRKNISLFDKELQTLARGDVDEGMKIISSIRRGVLSELSASESQSPLVGSREFWSAWVQGTASPGGQIHKQEGKLLRWMVDYTIQPMVGSPAPDAMTARDAGVTEAEMSGLRDMHFYWLDFD</sequence>
<evidence type="ECO:0000256" key="1">
    <source>
        <dbReference type="SAM" id="MobiDB-lite"/>
    </source>
</evidence>
<dbReference type="InParanoid" id="A0A0C3ETA6"/>
<organism evidence="2 3">
    <name type="scientific">Piloderma croceum (strain F 1598)</name>
    <dbReference type="NCBI Taxonomy" id="765440"/>
    <lineage>
        <taxon>Eukaryota</taxon>
        <taxon>Fungi</taxon>
        <taxon>Dikarya</taxon>
        <taxon>Basidiomycota</taxon>
        <taxon>Agaricomycotina</taxon>
        <taxon>Agaricomycetes</taxon>
        <taxon>Agaricomycetidae</taxon>
        <taxon>Atheliales</taxon>
        <taxon>Atheliaceae</taxon>
        <taxon>Piloderma</taxon>
    </lineage>
</organism>